<evidence type="ECO:0000256" key="6">
    <source>
        <dbReference type="ARBA" id="ARBA00022918"/>
    </source>
</evidence>
<feature type="non-terminal residue" evidence="8">
    <location>
        <position position="377"/>
    </location>
</feature>
<dbReference type="Pfam" id="PF17917">
    <property type="entry name" value="RT_RNaseH"/>
    <property type="match status" value="1"/>
</dbReference>
<organism evidence="8 9">
    <name type="scientific">Mucuna pruriens</name>
    <name type="common">Velvet bean</name>
    <name type="synonym">Dolichos pruriens</name>
    <dbReference type="NCBI Taxonomy" id="157652"/>
    <lineage>
        <taxon>Eukaryota</taxon>
        <taxon>Viridiplantae</taxon>
        <taxon>Streptophyta</taxon>
        <taxon>Embryophyta</taxon>
        <taxon>Tracheophyta</taxon>
        <taxon>Spermatophyta</taxon>
        <taxon>Magnoliopsida</taxon>
        <taxon>eudicotyledons</taxon>
        <taxon>Gunneridae</taxon>
        <taxon>Pentapetalae</taxon>
        <taxon>rosids</taxon>
        <taxon>fabids</taxon>
        <taxon>Fabales</taxon>
        <taxon>Fabaceae</taxon>
        <taxon>Papilionoideae</taxon>
        <taxon>50 kb inversion clade</taxon>
        <taxon>NPAAA clade</taxon>
        <taxon>indigoferoid/millettioid clade</taxon>
        <taxon>Phaseoleae</taxon>
        <taxon>Mucuna</taxon>
    </lineage>
</organism>
<dbReference type="SUPFAM" id="SSF56672">
    <property type="entry name" value="DNA/RNA polymerases"/>
    <property type="match status" value="1"/>
</dbReference>
<accession>A0A371GDR1</accession>
<dbReference type="InterPro" id="IPR041373">
    <property type="entry name" value="RT_RNaseH"/>
</dbReference>
<name>A0A371GDR1_MUCPR</name>
<evidence type="ECO:0000256" key="4">
    <source>
        <dbReference type="ARBA" id="ARBA00022759"/>
    </source>
</evidence>
<reference evidence="8" key="1">
    <citation type="submission" date="2018-05" db="EMBL/GenBank/DDBJ databases">
        <title>Draft genome of Mucuna pruriens seed.</title>
        <authorList>
            <person name="Nnadi N.E."/>
            <person name="Vos R."/>
            <person name="Hasami M.H."/>
            <person name="Devisetty U.K."/>
            <person name="Aguiy J.C."/>
        </authorList>
    </citation>
    <scope>NUCLEOTIDE SEQUENCE [LARGE SCALE GENOMIC DNA]</scope>
    <source>
        <strain evidence="8">JCA_2017</strain>
    </source>
</reference>
<protein>
    <recommendedName>
        <fullName evidence="7">Reverse transcriptase RNase H-like domain-containing protein</fullName>
    </recommendedName>
</protein>
<keyword evidence="1" id="KW-0808">Transferase</keyword>
<evidence type="ECO:0000313" key="8">
    <source>
        <dbReference type="EMBL" id="RDX88636.1"/>
    </source>
</evidence>
<keyword evidence="6" id="KW-0695">RNA-directed DNA polymerase</keyword>
<keyword evidence="5" id="KW-0378">Hydrolase</keyword>
<dbReference type="OrthoDB" id="996129at2759"/>
<evidence type="ECO:0000256" key="1">
    <source>
        <dbReference type="ARBA" id="ARBA00022679"/>
    </source>
</evidence>
<dbReference type="GO" id="GO:0016787">
    <property type="term" value="F:hydrolase activity"/>
    <property type="evidence" value="ECO:0007669"/>
    <property type="project" value="UniProtKB-KW"/>
</dbReference>
<keyword evidence="3" id="KW-0540">Nuclease</keyword>
<proteinExistence type="predicted"/>
<dbReference type="InterPro" id="IPR043502">
    <property type="entry name" value="DNA/RNA_pol_sf"/>
</dbReference>
<dbReference type="CDD" id="cd09274">
    <property type="entry name" value="RNase_HI_RT_Ty3"/>
    <property type="match status" value="1"/>
</dbReference>
<evidence type="ECO:0000256" key="3">
    <source>
        <dbReference type="ARBA" id="ARBA00022722"/>
    </source>
</evidence>
<evidence type="ECO:0000256" key="5">
    <source>
        <dbReference type="ARBA" id="ARBA00022801"/>
    </source>
</evidence>
<keyword evidence="4" id="KW-0255">Endonuclease</keyword>
<feature type="domain" description="Reverse transcriptase RNase H-like" evidence="7">
    <location>
        <begin position="2"/>
        <end position="44"/>
    </location>
</feature>
<sequence length="377" mass="43226">MLKIWRHYLYGARFEVFSDHKSLKYLFDQKRLNMRQQRWLEYLKDSDSTFSYHLGKSNVVVDTLTRKSFHMFALMSMSLGMLKIASSLLDDIRVGQQMAHFLSRQVEAITQGKISSFEVGSYGVIGLQDKVCVPSIPRRCTKILKECFGGLKWDNISMDFVSTLPKTQKNTNSIWVIVDKLTKSTYYILVNVKYSLEKLTNLYIQEIGNSHQALGTKLRFIIHRQTTKSTRLDEIVPAKRILSRLTPSQPDEVDSRSKSSHLRLELCWLDEANSVMPTLSSAIECQLCMSTLVEPTPQVDSVSESYLDADFKEDADSKAHADSYLDADVKPDVDSKCRLPFVRIHLASKTDFTPAISNDHYGKEALGNSWQRERERK</sequence>
<evidence type="ECO:0000256" key="2">
    <source>
        <dbReference type="ARBA" id="ARBA00022695"/>
    </source>
</evidence>
<evidence type="ECO:0000313" key="9">
    <source>
        <dbReference type="Proteomes" id="UP000257109"/>
    </source>
</evidence>
<feature type="non-terminal residue" evidence="8">
    <location>
        <position position="1"/>
    </location>
</feature>
<dbReference type="GO" id="GO:0004519">
    <property type="term" value="F:endonuclease activity"/>
    <property type="evidence" value="ECO:0007669"/>
    <property type="project" value="UniProtKB-KW"/>
</dbReference>
<gene>
    <name evidence="8" type="ORF">CR513_29745</name>
</gene>
<dbReference type="EMBL" id="QJKJ01005884">
    <property type="protein sequence ID" value="RDX88636.1"/>
    <property type="molecule type" value="Genomic_DNA"/>
</dbReference>
<keyword evidence="9" id="KW-1185">Reference proteome</keyword>
<dbReference type="PANTHER" id="PTHR35046">
    <property type="entry name" value="ZINC KNUCKLE (CCHC-TYPE) FAMILY PROTEIN"/>
    <property type="match status" value="1"/>
</dbReference>
<dbReference type="GO" id="GO:0003964">
    <property type="term" value="F:RNA-directed DNA polymerase activity"/>
    <property type="evidence" value="ECO:0007669"/>
    <property type="project" value="UniProtKB-KW"/>
</dbReference>
<keyword evidence="2" id="KW-0548">Nucleotidyltransferase</keyword>
<evidence type="ECO:0000259" key="7">
    <source>
        <dbReference type="Pfam" id="PF17917"/>
    </source>
</evidence>
<comment type="caution">
    <text evidence="8">The sequence shown here is derived from an EMBL/GenBank/DDBJ whole genome shotgun (WGS) entry which is preliminary data.</text>
</comment>
<dbReference type="Proteomes" id="UP000257109">
    <property type="component" value="Unassembled WGS sequence"/>
</dbReference>
<dbReference type="AlphaFoldDB" id="A0A371GDR1"/>
<dbReference type="PANTHER" id="PTHR35046:SF23">
    <property type="entry name" value="NUCLEOTIDYLTRANSFERASE, RIBONUCLEASE H"/>
    <property type="match status" value="1"/>
</dbReference>